<dbReference type="InterPro" id="IPR008949">
    <property type="entry name" value="Isoprenoid_synthase_dom_sf"/>
</dbReference>
<dbReference type="EMBL" id="FMCU01000008">
    <property type="protein sequence ID" value="SCF27710.1"/>
    <property type="molecule type" value="Genomic_DNA"/>
</dbReference>
<accession>A0A1C4Z412</accession>
<sequence length="271" mass="30267">MLSGVSGLDDEWAVAQRVLLERVTDRLAGIGMTPDGVAYVRQMKGYPRIPYFASLWVPDPVQRQELGIAICTHAMGIKLVDDLMDGDQPIRPWDQILGMFLTQSSTATFGAHHRPAEVLRVFDEDYEVIWREQINEAERPAHDLDSWIHYARIKSGRMMMCYASAACLAADVVERLPAARAFCEAFGVLFMIGDDIRDHRDLGEAGGNLCHLIRSGQVSRDAAVAATRRWRAEALRALAEFPPEFPIAGFMAGFADRLITFLLEDDRADVS</sequence>
<organism evidence="1 2">
    <name type="scientific">Micromonospora matsumotoense</name>
    <dbReference type="NCBI Taxonomy" id="121616"/>
    <lineage>
        <taxon>Bacteria</taxon>
        <taxon>Bacillati</taxon>
        <taxon>Actinomycetota</taxon>
        <taxon>Actinomycetes</taxon>
        <taxon>Micromonosporales</taxon>
        <taxon>Micromonosporaceae</taxon>
        <taxon>Micromonospora</taxon>
    </lineage>
</organism>
<dbReference type="Proteomes" id="UP000198797">
    <property type="component" value="Unassembled WGS sequence"/>
</dbReference>
<dbReference type="RefSeq" id="WP_141723125.1">
    <property type="nucleotide sequence ID" value="NZ_FMCU01000008.1"/>
</dbReference>
<dbReference type="Gene3D" id="1.10.600.10">
    <property type="entry name" value="Farnesyl Diphosphate Synthase"/>
    <property type="match status" value="1"/>
</dbReference>
<dbReference type="STRING" id="121616.GA0070216_108132"/>
<gene>
    <name evidence="1" type="ORF">GA0070216_108132</name>
</gene>
<dbReference type="CDD" id="cd00385">
    <property type="entry name" value="Isoprenoid_Biosyn_C1"/>
    <property type="match status" value="1"/>
</dbReference>
<keyword evidence="2" id="KW-1185">Reference proteome</keyword>
<proteinExistence type="predicted"/>
<evidence type="ECO:0000313" key="1">
    <source>
        <dbReference type="EMBL" id="SCF27710.1"/>
    </source>
</evidence>
<evidence type="ECO:0000313" key="2">
    <source>
        <dbReference type="Proteomes" id="UP000198797"/>
    </source>
</evidence>
<evidence type="ECO:0008006" key="3">
    <source>
        <dbReference type="Google" id="ProtNLM"/>
    </source>
</evidence>
<dbReference type="AlphaFoldDB" id="A0A1C4Z412"/>
<dbReference type="OrthoDB" id="3348421at2"/>
<protein>
    <recommendedName>
        <fullName evidence="3">Polyprenyl synthetase</fullName>
    </recommendedName>
</protein>
<dbReference type="SUPFAM" id="SSF48576">
    <property type="entry name" value="Terpenoid synthases"/>
    <property type="match status" value="1"/>
</dbReference>
<name>A0A1C4Z412_9ACTN</name>
<reference evidence="2" key="1">
    <citation type="submission" date="2016-06" db="EMBL/GenBank/DDBJ databases">
        <authorList>
            <person name="Varghese N."/>
            <person name="Submissions Spin"/>
        </authorList>
    </citation>
    <scope>NUCLEOTIDE SEQUENCE [LARGE SCALE GENOMIC DNA]</scope>
    <source>
        <strain evidence="2">DSM 44100</strain>
    </source>
</reference>